<evidence type="ECO:0000313" key="1">
    <source>
        <dbReference type="EMBL" id="VDM88343.1"/>
    </source>
</evidence>
<sequence>MALPRDDFDRDDFDAVDPWGTDGAPRWAVDPIVGLARPAPTDGETTVDDTQAQVETATVTNPQGSVSVSALMDGRVEQIRLTAQVVRMSESQLAAEILVIADLARQRAQSAQYVFILDRMSQAADGDQQRLACLGEFVRKTWNLPTPAEAATAVAEVFASRYNPDGSLRDTDAAR</sequence>
<protein>
    <submittedName>
        <fullName evidence="1">ESX-1 secretion-associated protein EspD</fullName>
    </submittedName>
</protein>
<proteinExistence type="predicted"/>
<dbReference type="OrthoDB" id="4641051at2"/>
<accession>A0A3S4BDN4</accession>
<evidence type="ECO:0000313" key="2">
    <source>
        <dbReference type="Proteomes" id="UP000269998"/>
    </source>
</evidence>
<organism evidence="1 2">
    <name type="scientific">Mycobacterium basiliense</name>
    <dbReference type="NCBI Taxonomy" id="2094119"/>
    <lineage>
        <taxon>Bacteria</taxon>
        <taxon>Bacillati</taxon>
        <taxon>Actinomycetota</taxon>
        <taxon>Actinomycetes</taxon>
        <taxon>Mycobacteriales</taxon>
        <taxon>Mycobacteriaceae</taxon>
        <taxon>Mycobacterium</taxon>
    </lineage>
</organism>
<gene>
    <name evidence="1" type="primary">espD_1</name>
    <name evidence="1" type="ORF">MB901379_01904</name>
</gene>
<reference evidence="2" key="1">
    <citation type="submission" date="2018-02" db="EMBL/GenBank/DDBJ databases">
        <authorList>
            <person name="Seth-Smith MB H."/>
            <person name="Seth-Smith H."/>
        </authorList>
    </citation>
    <scope>NUCLEOTIDE SEQUENCE [LARGE SCALE GENOMIC DNA]</scope>
</reference>
<dbReference type="KEGG" id="mbai:MB901379_01904"/>
<dbReference type="Proteomes" id="UP000269998">
    <property type="component" value="Chromosome"/>
</dbReference>
<dbReference type="AlphaFoldDB" id="A0A3S4BDN4"/>
<keyword evidence="2" id="KW-1185">Reference proteome</keyword>
<dbReference type="EMBL" id="LR130759">
    <property type="protein sequence ID" value="VDM88343.1"/>
    <property type="molecule type" value="Genomic_DNA"/>
</dbReference>
<dbReference type="RefSeq" id="WP_158016333.1">
    <property type="nucleotide sequence ID" value="NZ_CBCSKE010000046.1"/>
</dbReference>
<name>A0A3S4BDN4_9MYCO</name>